<name>A0ACA9P183_9GLOM</name>
<keyword evidence="2" id="KW-1185">Reference proteome</keyword>
<evidence type="ECO:0000313" key="2">
    <source>
        <dbReference type="Proteomes" id="UP000789525"/>
    </source>
</evidence>
<comment type="caution">
    <text evidence="1">The sequence shown here is derived from an EMBL/GenBank/DDBJ whole genome shotgun (WGS) entry which is preliminary data.</text>
</comment>
<gene>
    <name evidence="1" type="ORF">ACOLOM_LOCUS9238</name>
</gene>
<feature type="non-terminal residue" evidence="1">
    <location>
        <position position="1"/>
    </location>
</feature>
<protein>
    <submittedName>
        <fullName evidence="1">16552_t:CDS:1</fullName>
    </submittedName>
</protein>
<reference evidence="1" key="1">
    <citation type="submission" date="2021-06" db="EMBL/GenBank/DDBJ databases">
        <authorList>
            <person name="Kallberg Y."/>
            <person name="Tangrot J."/>
            <person name="Rosling A."/>
        </authorList>
    </citation>
    <scope>NUCLEOTIDE SEQUENCE</scope>
    <source>
        <strain evidence="1">CL356</strain>
    </source>
</reference>
<dbReference type="Proteomes" id="UP000789525">
    <property type="component" value="Unassembled WGS sequence"/>
</dbReference>
<sequence length="449" mass="46825">DGSSTEPVTIPLTRPVFRKDRTPEEWAQLSDSYRVKYGAQSKLKSRELVTISMTNQQADTSYYGVMQVGTPPQPYTVVLDTGSADLWISSASCARCAQQTTGNLFQENESSTFQQVSGTLDVSYGSGRAAGALGRDVVTMGGFQIADQVFGVATQVSNSFLTGNLSGLMGLGFESLASTGATPWWQRASSAWTNPQMYRNTRGASGDDEPGGQFTMGGTNSSLYNGEINYTSLTRAQYWTIPMTSLGLVNGESISLSGSTANAAIDTGTTLIGGPSSVLDQFYAQIPGATRGSSLDPNLEDYYLIPCDTNAQAALTFGGVTYTMTASDLIGGSYSNGACLGAFFSLNLGSGSSPIPSSSSFPTWVVGSAFLKNVYTVFQASPAAVGFATLKEDVQSFGPLGVAGFAIDSNGNSNGTIIRAAATRSVSSSGWMSAVLLVASGAVTAALYL</sequence>
<accession>A0ACA9P183</accession>
<proteinExistence type="predicted"/>
<dbReference type="EMBL" id="CAJVPT010026236">
    <property type="protein sequence ID" value="CAG8678550.1"/>
    <property type="molecule type" value="Genomic_DNA"/>
</dbReference>
<evidence type="ECO:0000313" key="1">
    <source>
        <dbReference type="EMBL" id="CAG8678550.1"/>
    </source>
</evidence>
<organism evidence="1 2">
    <name type="scientific">Acaulospora colombiana</name>
    <dbReference type="NCBI Taxonomy" id="27376"/>
    <lineage>
        <taxon>Eukaryota</taxon>
        <taxon>Fungi</taxon>
        <taxon>Fungi incertae sedis</taxon>
        <taxon>Mucoromycota</taxon>
        <taxon>Glomeromycotina</taxon>
        <taxon>Glomeromycetes</taxon>
        <taxon>Diversisporales</taxon>
        <taxon>Acaulosporaceae</taxon>
        <taxon>Acaulospora</taxon>
    </lineage>
</organism>